<evidence type="ECO:0000256" key="2">
    <source>
        <dbReference type="ARBA" id="ARBA00023136"/>
    </source>
</evidence>
<evidence type="ECO:0000256" key="5">
    <source>
        <dbReference type="SAM" id="MobiDB-lite"/>
    </source>
</evidence>
<dbReference type="PRINTS" id="PR01021">
    <property type="entry name" value="OMPADOMAIN"/>
</dbReference>
<feature type="compositionally biased region" description="Basic and acidic residues" evidence="5">
    <location>
        <begin position="242"/>
        <end position="257"/>
    </location>
</feature>
<evidence type="ECO:0000313" key="9">
    <source>
        <dbReference type="Proteomes" id="UP000502415"/>
    </source>
</evidence>
<dbReference type="Gene3D" id="3.30.1330.60">
    <property type="entry name" value="OmpA-like domain"/>
    <property type="match status" value="1"/>
</dbReference>
<name>A0A7Z2ZU83_9BURK</name>
<keyword evidence="9" id="KW-1185">Reference proteome</keyword>
<evidence type="ECO:0000256" key="4">
    <source>
        <dbReference type="PROSITE-ProRule" id="PRU00473"/>
    </source>
</evidence>
<dbReference type="PANTHER" id="PTHR30329">
    <property type="entry name" value="STATOR ELEMENT OF FLAGELLAR MOTOR COMPLEX"/>
    <property type="match status" value="1"/>
</dbReference>
<dbReference type="InterPro" id="IPR006664">
    <property type="entry name" value="OMP_bac"/>
</dbReference>
<dbReference type="CDD" id="cd07185">
    <property type="entry name" value="OmpA_C-like"/>
    <property type="match status" value="1"/>
</dbReference>
<dbReference type="AlphaFoldDB" id="A0A7Z2ZU83"/>
<dbReference type="PROSITE" id="PS51123">
    <property type="entry name" value="OMPA_2"/>
    <property type="match status" value="1"/>
</dbReference>
<feature type="signal peptide" evidence="6">
    <location>
        <begin position="1"/>
        <end position="23"/>
    </location>
</feature>
<reference evidence="8 9" key="1">
    <citation type="submission" date="2020-04" db="EMBL/GenBank/DDBJ databases">
        <title>Genome sequencing of novel species.</title>
        <authorList>
            <person name="Heo J."/>
            <person name="Kim S.-J."/>
            <person name="Kim J.-S."/>
            <person name="Hong S.-B."/>
            <person name="Kwon S.-W."/>
        </authorList>
    </citation>
    <scope>NUCLEOTIDE SEQUENCE [LARGE SCALE GENOMIC DNA]</scope>
    <source>
        <strain evidence="8 9">GN2-R2</strain>
    </source>
</reference>
<dbReference type="InterPro" id="IPR036737">
    <property type="entry name" value="OmpA-like_sf"/>
</dbReference>
<dbReference type="SUPFAM" id="SSF103088">
    <property type="entry name" value="OmpA-like"/>
    <property type="match status" value="1"/>
</dbReference>
<dbReference type="InterPro" id="IPR007055">
    <property type="entry name" value="BON_dom"/>
</dbReference>
<evidence type="ECO:0000256" key="3">
    <source>
        <dbReference type="ARBA" id="ARBA00023237"/>
    </source>
</evidence>
<gene>
    <name evidence="8" type="ORF">HH212_20090</name>
</gene>
<keyword evidence="3" id="KW-0998">Cell outer membrane</keyword>
<dbReference type="InterPro" id="IPR050330">
    <property type="entry name" value="Bact_OuterMem_StrucFunc"/>
</dbReference>
<dbReference type="Proteomes" id="UP000502415">
    <property type="component" value="Chromosome"/>
</dbReference>
<keyword evidence="6" id="KW-0732">Signal</keyword>
<feature type="region of interest" description="Disordered" evidence="5">
    <location>
        <begin position="226"/>
        <end position="257"/>
    </location>
</feature>
<dbReference type="EMBL" id="CP051685">
    <property type="protein sequence ID" value="QJE02035.1"/>
    <property type="molecule type" value="Genomic_DNA"/>
</dbReference>
<dbReference type="GO" id="GO:0009279">
    <property type="term" value="C:cell outer membrane"/>
    <property type="evidence" value="ECO:0007669"/>
    <property type="project" value="UniProtKB-SubCell"/>
</dbReference>
<evidence type="ECO:0000256" key="6">
    <source>
        <dbReference type="SAM" id="SignalP"/>
    </source>
</evidence>
<accession>A0A7Z2ZU83</accession>
<dbReference type="InterPro" id="IPR006665">
    <property type="entry name" value="OmpA-like"/>
</dbReference>
<dbReference type="Pfam" id="PF00691">
    <property type="entry name" value="OmpA"/>
    <property type="match status" value="1"/>
</dbReference>
<dbReference type="Pfam" id="PF04972">
    <property type="entry name" value="BON"/>
    <property type="match status" value="1"/>
</dbReference>
<organism evidence="8 9">
    <name type="scientific">Massilia forsythiae</name>
    <dbReference type="NCBI Taxonomy" id="2728020"/>
    <lineage>
        <taxon>Bacteria</taxon>
        <taxon>Pseudomonadati</taxon>
        <taxon>Pseudomonadota</taxon>
        <taxon>Betaproteobacteria</taxon>
        <taxon>Burkholderiales</taxon>
        <taxon>Oxalobacteraceae</taxon>
        <taxon>Telluria group</taxon>
        <taxon>Massilia</taxon>
    </lineage>
</organism>
<evidence type="ECO:0000313" key="8">
    <source>
        <dbReference type="EMBL" id="QJE02035.1"/>
    </source>
</evidence>
<evidence type="ECO:0000259" key="7">
    <source>
        <dbReference type="PROSITE" id="PS51123"/>
    </source>
</evidence>
<sequence length="257" mass="26752">MRLLSLSLAAAAALLIAAGPAAAQAPQPGQVVASGTVPDEATKAAVLAKLRELYGADKVVDQVAVGQVAAPANWNGYVQKLLTQDLRQISRGQLKVDGSSVSLRGEVASEALRQRIAGNVAGSLNPTYTVDNGLRVSAADQAILDNTLANRTIEFDSGQATLTPAGRAILDEMVAAMLKLKGRKVEIIGHTDSAGLRASNINLSQARAATVKTYLAGHGIAEELLSASGQGPDRPVASNDSPDGRARNRRIEFRMAQ</sequence>
<dbReference type="Gene3D" id="3.40.1520.20">
    <property type="match status" value="1"/>
</dbReference>
<evidence type="ECO:0000256" key="1">
    <source>
        <dbReference type="ARBA" id="ARBA00004442"/>
    </source>
</evidence>
<protein>
    <submittedName>
        <fullName evidence="8">OmpA family protein</fullName>
    </submittedName>
</protein>
<feature type="chain" id="PRO_5031559346" evidence="6">
    <location>
        <begin position="24"/>
        <end position="257"/>
    </location>
</feature>
<dbReference type="PRINTS" id="PR01023">
    <property type="entry name" value="NAFLGMOTY"/>
</dbReference>
<comment type="subcellular location">
    <subcellularLocation>
        <location evidence="1">Cell outer membrane</location>
    </subcellularLocation>
</comment>
<dbReference type="KEGG" id="mfy:HH212_20090"/>
<dbReference type="RefSeq" id="WP_170204122.1">
    <property type="nucleotide sequence ID" value="NZ_CP051685.1"/>
</dbReference>
<feature type="domain" description="OmpA-like" evidence="7">
    <location>
        <begin position="142"/>
        <end position="257"/>
    </location>
</feature>
<dbReference type="PANTHER" id="PTHR30329:SF21">
    <property type="entry name" value="LIPOPROTEIN YIAD-RELATED"/>
    <property type="match status" value="1"/>
</dbReference>
<proteinExistence type="predicted"/>
<keyword evidence="2 4" id="KW-0472">Membrane</keyword>